<dbReference type="KEGG" id="psyt:DSAG12_02294"/>
<dbReference type="InterPro" id="IPR011054">
    <property type="entry name" value="Rudment_hybrid_motif"/>
</dbReference>
<accession>A0A5B9DBF2</accession>
<dbReference type="GO" id="GO:0004637">
    <property type="term" value="F:phosphoribosylamine-glycine ligase activity"/>
    <property type="evidence" value="ECO:0007669"/>
    <property type="project" value="UniProtKB-UniRule"/>
</dbReference>
<dbReference type="SUPFAM" id="SSF52440">
    <property type="entry name" value="PreATP-grasp domain"/>
    <property type="match status" value="1"/>
</dbReference>
<dbReference type="EMBL" id="CP042905">
    <property type="protein sequence ID" value="QEE16464.2"/>
    <property type="molecule type" value="Genomic_DNA"/>
</dbReference>
<evidence type="ECO:0000256" key="5">
    <source>
        <dbReference type="ARBA" id="ARBA00022755"/>
    </source>
</evidence>
<protein>
    <recommendedName>
        <fullName evidence="2 10">Phosphoribosylamine--glycine ligase</fullName>
        <ecNumber evidence="2 10">6.3.4.13</ecNumber>
    </recommendedName>
    <alternativeName>
        <fullName evidence="10">GARS</fullName>
    </alternativeName>
    <alternativeName>
        <fullName evidence="8 10">Glycinamide ribonucleotide synthetase</fullName>
    </alternativeName>
    <alternativeName>
        <fullName evidence="9 10">Phosphoribosylglycinamide synthetase</fullName>
    </alternativeName>
</protein>
<evidence type="ECO:0000256" key="4">
    <source>
        <dbReference type="ARBA" id="ARBA00022741"/>
    </source>
</evidence>
<dbReference type="InterPro" id="IPR000115">
    <property type="entry name" value="PRibGlycinamide_synth"/>
</dbReference>
<evidence type="ECO:0000256" key="11">
    <source>
        <dbReference type="PROSITE-ProRule" id="PRU00409"/>
    </source>
</evidence>
<dbReference type="SMART" id="SM01210">
    <property type="entry name" value="GARS_C"/>
    <property type="match status" value="1"/>
</dbReference>
<evidence type="ECO:0000256" key="3">
    <source>
        <dbReference type="ARBA" id="ARBA00022598"/>
    </source>
</evidence>
<evidence type="ECO:0000313" key="12">
    <source>
        <dbReference type="EMBL" id="QEE16464.2"/>
    </source>
</evidence>
<dbReference type="GO" id="GO:0009113">
    <property type="term" value="P:purine nucleobase biosynthetic process"/>
    <property type="evidence" value="ECO:0007669"/>
    <property type="project" value="InterPro"/>
</dbReference>
<dbReference type="InterPro" id="IPR020559">
    <property type="entry name" value="PRibGlycinamide_synth_CS"/>
</dbReference>
<keyword evidence="13" id="KW-1185">Reference proteome</keyword>
<dbReference type="Proteomes" id="UP000321408">
    <property type="component" value="Chromosome"/>
</dbReference>
<keyword evidence="4 11" id="KW-0547">Nucleotide-binding</keyword>
<comment type="similarity">
    <text evidence="7 10">Belongs to the GARS family.</text>
</comment>
<dbReference type="InterPro" id="IPR011761">
    <property type="entry name" value="ATP-grasp"/>
</dbReference>
<gene>
    <name evidence="10 12" type="primary">purD</name>
    <name evidence="12" type="ORF">DSAG12_02294</name>
</gene>
<dbReference type="Gene3D" id="3.90.600.10">
    <property type="entry name" value="Phosphoribosylglycinamide synthetase, C-terminal domain"/>
    <property type="match status" value="1"/>
</dbReference>
<dbReference type="Gene3D" id="3.30.1490.20">
    <property type="entry name" value="ATP-grasp fold, A domain"/>
    <property type="match status" value="1"/>
</dbReference>
<dbReference type="SUPFAM" id="SSF56059">
    <property type="entry name" value="Glutathione synthetase ATP-binding domain-like"/>
    <property type="match status" value="1"/>
</dbReference>
<evidence type="ECO:0000256" key="6">
    <source>
        <dbReference type="ARBA" id="ARBA00022840"/>
    </source>
</evidence>
<dbReference type="AlphaFoldDB" id="A0A5B9DBF2"/>
<dbReference type="GO" id="GO:0006189">
    <property type="term" value="P:'de novo' IMP biosynthetic process"/>
    <property type="evidence" value="ECO:0007669"/>
    <property type="project" value="UniProtKB-UniRule"/>
</dbReference>
<dbReference type="PROSITE" id="PS00184">
    <property type="entry name" value="GARS"/>
    <property type="match status" value="1"/>
</dbReference>
<dbReference type="GO" id="GO:0046872">
    <property type="term" value="F:metal ion binding"/>
    <property type="evidence" value="ECO:0007669"/>
    <property type="project" value="InterPro"/>
</dbReference>
<reference evidence="12 13" key="1">
    <citation type="journal article" date="2020" name="Nature">
        <title>Isolation of an archaeon at the prokaryote-eukaryote interface.</title>
        <authorList>
            <person name="Imachi H."/>
            <person name="Nobu M.K."/>
            <person name="Nakahara N."/>
            <person name="Morono Y."/>
            <person name="Ogawara M."/>
            <person name="Takaki Y."/>
            <person name="Takano Y."/>
            <person name="Uematsu K."/>
            <person name="Ikuta T."/>
            <person name="Ito M."/>
            <person name="Matsui Y."/>
            <person name="Miyazaki M."/>
            <person name="Murata K."/>
            <person name="Saito Y."/>
            <person name="Sakai S."/>
            <person name="Song C."/>
            <person name="Tasumi E."/>
            <person name="Yamanaka Y."/>
            <person name="Yamaguchi T."/>
            <person name="Kamagata Y."/>
            <person name="Tamaki H."/>
            <person name="Takai K."/>
        </authorList>
    </citation>
    <scope>NUCLEOTIDE SEQUENCE [LARGE SCALE GENOMIC DNA]</scope>
    <source>
        <strain evidence="12 13">MK-D1</strain>
    </source>
</reference>
<dbReference type="Pfam" id="PF01071">
    <property type="entry name" value="GARS_A"/>
    <property type="match status" value="1"/>
</dbReference>
<dbReference type="InterPro" id="IPR013815">
    <property type="entry name" value="ATP_grasp_subdomain_1"/>
</dbReference>
<dbReference type="Gene3D" id="3.30.470.20">
    <property type="entry name" value="ATP-grasp fold, B domain"/>
    <property type="match status" value="1"/>
</dbReference>
<evidence type="ECO:0000256" key="7">
    <source>
        <dbReference type="ARBA" id="ARBA00038345"/>
    </source>
</evidence>
<evidence type="ECO:0000256" key="10">
    <source>
        <dbReference type="HAMAP-Rule" id="MF_00138"/>
    </source>
</evidence>
<evidence type="ECO:0000256" key="1">
    <source>
        <dbReference type="ARBA" id="ARBA00005174"/>
    </source>
</evidence>
<dbReference type="InterPro" id="IPR020560">
    <property type="entry name" value="PRibGlycinamide_synth_C-dom"/>
</dbReference>
<comment type="pathway">
    <text evidence="1 10">Purine metabolism; IMP biosynthesis via de novo pathway; N(1)-(5-phospho-D-ribosyl)glycinamide from 5-phospho-alpha-D-ribose 1-diphosphate: step 2/2.</text>
</comment>
<comment type="catalytic activity">
    <reaction evidence="10">
        <text>5-phospho-beta-D-ribosylamine + glycine + ATP = N(1)-(5-phospho-beta-D-ribosyl)glycinamide + ADP + phosphate + H(+)</text>
        <dbReference type="Rhea" id="RHEA:17453"/>
        <dbReference type="ChEBI" id="CHEBI:15378"/>
        <dbReference type="ChEBI" id="CHEBI:30616"/>
        <dbReference type="ChEBI" id="CHEBI:43474"/>
        <dbReference type="ChEBI" id="CHEBI:57305"/>
        <dbReference type="ChEBI" id="CHEBI:58681"/>
        <dbReference type="ChEBI" id="CHEBI:143788"/>
        <dbReference type="ChEBI" id="CHEBI:456216"/>
        <dbReference type="EC" id="6.3.4.13"/>
    </reaction>
</comment>
<evidence type="ECO:0000256" key="9">
    <source>
        <dbReference type="ARBA" id="ARBA00042864"/>
    </source>
</evidence>
<dbReference type="PANTHER" id="PTHR43472:SF1">
    <property type="entry name" value="PHOSPHORIBOSYLAMINE--GLYCINE LIGASE, CHLOROPLASTIC"/>
    <property type="match status" value="1"/>
</dbReference>
<dbReference type="PROSITE" id="PS50975">
    <property type="entry name" value="ATP_GRASP"/>
    <property type="match status" value="1"/>
</dbReference>
<dbReference type="NCBIfam" id="TIGR00877">
    <property type="entry name" value="purD"/>
    <property type="match status" value="1"/>
</dbReference>
<dbReference type="SMART" id="SM01209">
    <property type="entry name" value="GARS_A"/>
    <property type="match status" value="1"/>
</dbReference>
<keyword evidence="3 10" id="KW-0436">Ligase</keyword>
<proteinExistence type="inferred from homology"/>
<reference evidence="12 13" key="2">
    <citation type="journal article" date="2024" name="Int. J. Syst. Evol. Microbiol.">
        <title>Promethearchaeum syntrophicum gen. nov., sp. nov., an anaerobic, obligately syntrophic archaeon, the first isolate of the lineage 'Asgard' archaea, and proposal of the new archaeal phylum Promethearchaeota phyl. nov. and kingdom Promethearchaeati regn. nov.</title>
        <authorList>
            <person name="Imachi H."/>
            <person name="Nobu M.K."/>
            <person name="Kato S."/>
            <person name="Takaki Y."/>
            <person name="Miyazaki M."/>
            <person name="Miyata M."/>
            <person name="Ogawara M."/>
            <person name="Saito Y."/>
            <person name="Sakai S."/>
            <person name="Tahara Y.O."/>
            <person name="Takano Y."/>
            <person name="Tasumi E."/>
            <person name="Uematsu K."/>
            <person name="Yoshimura T."/>
            <person name="Itoh T."/>
            <person name="Ohkuma M."/>
            <person name="Takai K."/>
        </authorList>
    </citation>
    <scope>NUCLEOTIDE SEQUENCE [LARGE SCALE GENOMIC DNA]</scope>
    <source>
        <strain evidence="12 13">MK-D1</strain>
    </source>
</reference>
<evidence type="ECO:0000313" key="13">
    <source>
        <dbReference type="Proteomes" id="UP000321408"/>
    </source>
</evidence>
<dbReference type="InterPro" id="IPR020561">
    <property type="entry name" value="PRibGlycinamid_synth_ATP-grasp"/>
</dbReference>
<organism evidence="12 13">
    <name type="scientific">Promethearchaeum syntrophicum</name>
    <dbReference type="NCBI Taxonomy" id="2594042"/>
    <lineage>
        <taxon>Archaea</taxon>
        <taxon>Promethearchaeati</taxon>
        <taxon>Promethearchaeota</taxon>
        <taxon>Promethearchaeia</taxon>
        <taxon>Promethearchaeales</taxon>
        <taxon>Promethearchaeaceae</taxon>
        <taxon>Promethearchaeum</taxon>
    </lineage>
</organism>
<evidence type="ECO:0000256" key="8">
    <source>
        <dbReference type="ARBA" id="ARBA00042242"/>
    </source>
</evidence>
<dbReference type="UniPathway" id="UPA00074">
    <property type="reaction ID" value="UER00125"/>
</dbReference>
<dbReference type="InterPro" id="IPR020562">
    <property type="entry name" value="PRibGlycinamide_synth_N"/>
</dbReference>
<dbReference type="OrthoDB" id="146558at2157"/>
<dbReference type="Gene3D" id="3.40.50.20">
    <property type="match status" value="1"/>
</dbReference>
<dbReference type="PANTHER" id="PTHR43472">
    <property type="entry name" value="PHOSPHORIBOSYLAMINE--GLYCINE LIGASE"/>
    <property type="match status" value="1"/>
</dbReference>
<dbReference type="GO" id="GO:0005524">
    <property type="term" value="F:ATP binding"/>
    <property type="evidence" value="ECO:0007669"/>
    <property type="project" value="UniProtKB-UniRule"/>
</dbReference>
<dbReference type="Pfam" id="PF02843">
    <property type="entry name" value="GARS_C"/>
    <property type="match status" value="1"/>
</dbReference>
<dbReference type="EC" id="6.3.4.13" evidence="2 10"/>
<dbReference type="InterPro" id="IPR037123">
    <property type="entry name" value="PRibGlycinamide_synth_C_sf"/>
</dbReference>
<dbReference type="HAMAP" id="MF_00138">
    <property type="entry name" value="GARS"/>
    <property type="match status" value="1"/>
</dbReference>
<dbReference type="SUPFAM" id="SSF51246">
    <property type="entry name" value="Rudiment single hybrid motif"/>
    <property type="match status" value="1"/>
</dbReference>
<dbReference type="InterPro" id="IPR016185">
    <property type="entry name" value="PreATP-grasp_dom_sf"/>
</dbReference>
<dbReference type="Pfam" id="PF02844">
    <property type="entry name" value="GARS_N"/>
    <property type="match status" value="1"/>
</dbReference>
<keyword evidence="6 11" id="KW-0067">ATP-binding</keyword>
<keyword evidence="5 10" id="KW-0658">Purine biosynthesis</keyword>
<name>A0A5B9DBF2_9ARCH</name>
<evidence type="ECO:0000256" key="2">
    <source>
        <dbReference type="ARBA" id="ARBA00013255"/>
    </source>
</evidence>
<sequence>MIRTMVNVLLIGNGAREHALGEALVRGGATLTAYMAKMNPGIAKLCNHNVKIGNLDNFQDIANFGKKNEVNFAVAGPEAPLAMGLTNALQAHDIPTVGPTIECAQLESSKIFTRSLLQKYKIESNIIFKNFSEITGIPEFINEIGMKNVVIKPDGLTGGKGVKVWGDHLQSEQDIMDYCKEILNNNGRIIIEEKLNGEEFTYICFVDGINVVGTPIVQDNKRAFNGDKGPNTGGMGSYSMQNHLLPFISSEDIKYANNQMKQVIDAVAEETGTQFKGFLYGQFMKTKKGLKIVEFNIRFGDPEAMNVLPIMKSNFVTVCQQILDGNLRSPLEFEKKATVCKYLVPEGYPVKPIAHSEIKINETEIKKLGANLYFASVSEEEGKIFTSTSRAIAVLGIADTLDEAEKIAEKGTSFIQGALFHRTDIGSQKVLDRRINHMKEILNQD</sequence>